<evidence type="ECO:0000256" key="2">
    <source>
        <dbReference type="ARBA" id="ARBA00022448"/>
    </source>
</evidence>
<reference evidence="9" key="1">
    <citation type="submission" date="2020-10" db="EMBL/GenBank/DDBJ databases">
        <authorList>
            <person name="Gilroy R."/>
        </authorList>
    </citation>
    <scope>NUCLEOTIDE SEQUENCE</scope>
    <source>
        <strain evidence="9">CHK191-8634</strain>
    </source>
</reference>
<dbReference type="EMBL" id="DVMR01000035">
    <property type="protein sequence ID" value="HIU43441.1"/>
    <property type="molecule type" value="Genomic_DNA"/>
</dbReference>
<keyword evidence="5 7" id="KW-1133">Transmembrane helix</keyword>
<comment type="subcellular location">
    <subcellularLocation>
        <location evidence="1 7">Cell membrane</location>
        <topology evidence="1 7">Multi-pass membrane protein</topology>
    </subcellularLocation>
</comment>
<evidence type="ECO:0000256" key="4">
    <source>
        <dbReference type="ARBA" id="ARBA00022692"/>
    </source>
</evidence>
<keyword evidence="2 7" id="KW-0813">Transport</keyword>
<evidence type="ECO:0000313" key="10">
    <source>
        <dbReference type="Proteomes" id="UP000824073"/>
    </source>
</evidence>
<evidence type="ECO:0000259" key="8">
    <source>
        <dbReference type="PROSITE" id="PS50928"/>
    </source>
</evidence>
<evidence type="ECO:0000256" key="7">
    <source>
        <dbReference type="RuleBase" id="RU363032"/>
    </source>
</evidence>
<feature type="transmembrane region" description="Helical" evidence="7">
    <location>
        <begin position="193"/>
        <end position="216"/>
    </location>
</feature>
<dbReference type="Proteomes" id="UP000824073">
    <property type="component" value="Unassembled WGS sequence"/>
</dbReference>
<feature type="domain" description="ABC transmembrane type-1" evidence="8">
    <location>
        <begin position="18"/>
        <end position="216"/>
    </location>
</feature>
<dbReference type="GO" id="GO:0005886">
    <property type="term" value="C:plasma membrane"/>
    <property type="evidence" value="ECO:0007669"/>
    <property type="project" value="UniProtKB-SubCell"/>
</dbReference>
<dbReference type="GO" id="GO:0048473">
    <property type="term" value="P:D-methionine transmembrane transport"/>
    <property type="evidence" value="ECO:0007669"/>
    <property type="project" value="TreeGrafter"/>
</dbReference>
<dbReference type="SUPFAM" id="SSF161098">
    <property type="entry name" value="MetI-like"/>
    <property type="match status" value="1"/>
</dbReference>
<keyword evidence="3" id="KW-1003">Cell membrane</keyword>
<dbReference type="InterPro" id="IPR051322">
    <property type="entry name" value="AA_ABC_Transporter_Permease"/>
</dbReference>
<dbReference type="CDD" id="cd06261">
    <property type="entry name" value="TM_PBP2"/>
    <property type="match status" value="1"/>
</dbReference>
<evidence type="ECO:0000313" key="9">
    <source>
        <dbReference type="EMBL" id="HIU43441.1"/>
    </source>
</evidence>
<dbReference type="Gene3D" id="1.10.3720.10">
    <property type="entry name" value="MetI-like"/>
    <property type="match status" value="1"/>
</dbReference>
<keyword evidence="4 7" id="KW-0812">Transmembrane</keyword>
<evidence type="ECO:0000256" key="5">
    <source>
        <dbReference type="ARBA" id="ARBA00022989"/>
    </source>
</evidence>
<evidence type="ECO:0000256" key="3">
    <source>
        <dbReference type="ARBA" id="ARBA00022475"/>
    </source>
</evidence>
<proteinExistence type="inferred from homology"/>
<feature type="transmembrane region" description="Helical" evidence="7">
    <location>
        <begin position="63"/>
        <end position="81"/>
    </location>
</feature>
<keyword evidence="6 7" id="KW-0472">Membrane</keyword>
<dbReference type="AlphaFoldDB" id="A0A9D1IVD1"/>
<evidence type="ECO:0000256" key="6">
    <source>
        <dbReference type="ARBA" id="ARBA00023136"/>
    </source>
</evidence>
<dbReference type="PANTHER" id="PTHR30450:SF14">
    <property type="entry name" value="TRANSPORTER, PERMEASE PROTEIN, PUTATIVE-RELATED"/>
    <property type="match status" value="1"/>
</dbReference>
<gene>
    <name evidence="9" type="ORF">IAB67_04005</name>
</gene>
<sequence>MERLSLQQYIFEVVWPAFVTTLQIMFFTVLISFFVGMIIAIILHVTRPEGLRPNRFVYRTIDVIINLVRSFPFVILMVSLIPVTRFLTGSSIGVPAAIFPLCVSMSPYMGRLIQSHMDEVSREAVEAAKSFGASTFQIIWHVIIVESIPGIASVVCFATVAALGATTAAGMVGAGGLGNIAIRYGYNNFNDQIMYSTVAILVVLVQIIQLIGNAVYKKLK</sequence>
<name>A0A9D1IVD1_9CLOT</name>
<comment type="caution">
    <text evidence="9">The sequence shown here is derived from an EMBL/GenBank/DDBJ whole genome shotgun (WGS) entry which is preliminary data.</text>
</comment>
<accession>A0A9D1IVD1</accession>
<comment type="similarity">
    <text evidence="7">Belongs to the binding-protein-dependent transport system permease family.</text>
</comment>
<dbReference type="Pfam" id="PF00528">
    <property type="entry name" value="BPD_transp_1"/>
    <property type="match status" value="1"/>
</dbReference>
<dbReference type="PROSITE" id="PS50928">
    <property type="entry name" value="ABC_TM1"/>
    <property type="match status" value="1"/>
</dbReference>
<protein>
    <submittedName>
        <fullName evidence="9">ABC transporter permease</fullName>
    </submittedName>
</protein>
<reference evidence="9" key="2">
    <citation type="journal article" date="2021" name="PeerJ">
        <title>Extensive microbial diversity within the chicken gut microbiome revealed by metagenomics and culture.</title>
        <authorList>
            <person name="Gilroy R."/>
            <person name="Ravi A."/>
            <person name="Getino M."/>
            <person name="Pursley I."/>
            <person name="Horton D.L."/>
            <person name="Alikhan N.F."/>
            <person name="Baker D."/>
            <person name="Gharbi K."/>
            <person name="Hall N."/>
            <person name="Watson M."/>
            <person name="Adriaenssens E.M."/>
            <person name="Foster-Nyarko E."/>
            <person name="Jarju S."/>
            <person name="Secka A."/>
            <person name="Antonio M."/>
            <person name="Oren A."/>
            <person name="Chaudhuri R.R."/>
            <person name="La Ragione R."/>
            <person name="Hildebrand F."/>
            <person name="Pallen M.J."/>
        </authorList>
    </citation>
    <scope>NUCLEOTIDE SEQUENCE</scope>
    <source>
        <strain evidence="9">CHK191-8634</strain>
    </source>
</reference>
<dbReference type="InterPro" id="IPR000515">
    <property type="entry name" value="MetI-like"/>
</dbReference>
<evidence type="ECO:0000256" key="1">
    <source>
        <dbReference type="ARBA" id="ARBA00004651"/>
    </source>
</evidence>
<organism evidence="9 10">
    <name type="scientific">Candidatus Ventrousia excrementavium</name>
    <dbReference type="NCBI Taxonomy" id="2840961"/>
    <lineage>
        <taxon>Bacteria</taxon>
        <taxon>Bacillati</taxon>
        <taxon>Bacillota</taxon>
        <taxon>Clostridia</taxon>
        <taxon>Eubacteriales</taxon>
        <taxon>Clostridiaceae</taxon>
        <taxon>Clostridiaceae incertae sedis</taxon>
        <taxon>Candidatus Ventrousia</taxon>
    </lineage>
</organism>
<dbReference type="InterPro" id="IPR035906">
    <property type="entry name" value="MetI-like_sf"/>
</dbReference>
<feature type="transmembrane region" description="Helical" evidence="7">
    <location>
        <begin position="20"/>
        <end position="43"/>
    </location>
</feature>
<feature type="transmembrane region" description="Helical" evidence="7">
    <location>
        <begin position="151"/>
        <end position="173"/>
    </location>
</feature>
<dbReference type="PANTHER" id="PTHR30450">
    <property type="entry name" value="ABC TRANSPORTER PERMEASE"/>
    <property type="match status" value="1"/>
</dbReference>